<feature type="compositionally biased region" description="Acidic residues" evidence="1">
    <location>
        <begin position="437"/>
        <end position="448"/>
    </location>
</feature>
<protein>
    <recommendedName>
        <fullName evidence="2">Protein kinase domain-containing protein</fullName>
    </recommendedName>
</protein>
<dbReference type="InterPro" id="IPR011009">
    <property type="entry name" value="Kinase-like_dom_sf"/>
</dbReference>
<dbReference type="PROSITE" id="PS00109">
    <property type="entry name" value="PROTEIN_KINASE_TYR"/>
    <property type="match status" value="1"/>
</dbReference>
<dbReference type="STRING" id="930990.A0A067MH81"/>
<dbReference type="PANTHER" id="PTHR37171">
    <property type="entry name" value="SERINE/THREONINE-PROTEIN KINASE YRZF-RELATED"/>
    <property type="match status" value="1"/>
</dbReference>
<name>A0A067MH81_BOTB1</name>
<dbReference type="HOGENOM" id="CLU_004236_0_0_1"/>
<reference evidence="4" key="1">
    <citation type="journal article" date="2014" name="Proc. Natl. Acad. Sci. U.S.A.">
        <title>Extensive sampling of basidiomycete genomes demonstrates inadequacy of the white-rot/brown-rot paradigm for wood decay fungi.</title>
        <authorList>
            <person name="Riley R."/>
            <person name="Salamov A.A."/>
            <person name="Brown D.W."/>
            <person name="Nagy L.G."/>
            <person name="Floudas D."/>
            <person name="Held B.W."/>
            <person name="Levasseur A."/>
            <person name="Lombard V."/>
            <person name="Morin E."/>
            <person name="Otillar R."/>
            <person name="Lindquist E.A."/>
            <person name="Sun H."/>
            <person name="LaButti K.M."/>
            <person name="Schmutz J."/>
            <person name="Jabbour D."/>
            <person name="Luo H."/>
            <person name="Baker S.E."/>
            <person name="Pisabarro A.G."/>
            <person name="Walton J.D."/>
            <person name="Blanchette R.A."/>
            <person name="Henrissat B."/>
            <person name="Martin F."/>
            <person name="Cullen D."/>
            <person name="Hibbett D.S."/>
            <person name="Grigoriev I.V."/>
        </authorList>
    </citation>
    <scope>NUCLEOTIDE SEQUENCE [LARGE SCALE GENOMIC DNA]</scope>
    <source>
        <strain evidence="4">FD-172 SS1</strain>
    </source>
</reference>
<dbReference type="GO" id="GO:0005524">
    <property type="term" value="F:ATP binding"/>
    <property type="evidence" value="ECO:0007669"/>
    <property type="project" value="InterPro"/>
</dbReference>
<dbReference type="InterPro" id="IPR008266">
    <property type="entry name" value="Tyr_kinase_AS"/>
</dbReference>
<dbReference type="PROSITE" id="PS50011">
    <property type="entry name" value="PROTEIN_KINASE_DOM"/>
    <property type="match status" value="1"/>
</dbReference>
<evidence type="ECO:0000313" key="3">
    <source>
        <dbReference type="EMBL" id="KDQ10901.1"/>
    </source>
</evidence>
<evidence type="ECO:0000313" key="4">
    <source>
        <dbReference type="Proteomes" id="UP000027195"/>
    </source>
</evidence>
<sequence>MDTRDALDSLAHIDECARAQLRLLFDWNPRTLTFDETEASEPTQCHESAFYNKHLAPHLQLRLVQVSPSISQMLLHRVDAALRSADSKGISLNVRNIDDLNEARASDEHQGELVVNEASLVELYGTTTAKFASEAASMLLLHPEATTRWSKILEWRINRPDSPYAPPSGHLAIKKWVRGIPMTEAIESPSLIPEKYAVYRDIIQNLADKESVLRVIKHLQVLALWRFKSLAFAPENAMRSIFHLQRFNQDGFPWQTCRSEVGTCSIHRTVYDQIGPDIDYLTASLENVPTIDQLPASRTPSSRAGKSGDAEPAGSSAKVAGSDICEKYIDSEEGRAIHWVQQTWCEAVKHDATVVVFHSGNHEVIGLRHRQSQTLLISDIIKPPTQKEYGKLEIGLYIMAIEDALNRAKILDERRKFDEEQEATGGEGGSNKRDQRGDDEDGHDEDNDDIRPRKRARSGRDGRGKSVSQEVRSTNTGTQHGRPSGGHIDKVLQLVGSRDVAAVFLRYGIYDTVSLACFARTHPSLYACTAQSTPPPPPDKSTYRPDEHVTLALISEYKDCATGAVHDAVLEVRTDDGECWTRNVIAKLAFERDQQARLANEYQAYQRLASKSIQEVPLILGMYRDLEDSGPTALVMTHEGTHAVSMAFIQALQKIHAAGVLHNDIRHRNLLISDAGEVTIIDFDCARWNPSAADKVREVAELKEVLGEL</sequence>
<dbReference type="Proteomes" id="UP000027195">
    <property type="component" value="Unassembled WGS sequence"/>
</dbReference>
<dbReference type="InParanoid" id="A0A067MH81"/>
<dbReference type="InterPro" id="IPR052396">
    <property type="entry name" value="Meiotic_Drive_Suppr_Kinase"/>
</dbReference>
<dbReference type="Gene3D" id="1.10.510.10">
    <property type="entry name" value="Transferase(Phosphotransferase) domain 1"/>
    <property type="match status" value="1"/>
</dbReference>
<feature type="domain" description="Protein kinase" evidence="2">
    <location>
        <begin position="489"/>
        <end position="709"/>
    </location>
</feature>
<feature type="compositionally biased region" description="Polar residues" evidence="1">
    <location>
        <begin position="466"/>
        <end position="481"/>
    </location>
</feature>
<dbReference type="SUPFAM" id="SSF56112">
    <property type="entry name" value="Protein kinase-like (PK-like)"/>
    <property type="match status" value="1"/>
</dbReference>
<gene>
    <name evidence="3" type="ORF">BOTBODRAFT_147512</name>
</gene>
<evidence type="ECO:0000256" key="1">
    <source>
        <dbReference type="SAM" id="MobiDB-lite"/>
    </source>
</evidence>
<feature type="region of interest" description="Disordered" evidence="1">
    <location>
        <begin position="292"/>
        <end position="318"/>
    </location>
</feature>
<feature type="region of interest" description="Disordered" evidence="1">
    <location>
        <begin position="416"/>
        <end position="487"/>
    </location>
</feature>
<proteinExistence type="predicted"/>
<dbReference type="GO" id="GO:0004672">
    <property type="term" value="F:protein kinase activity"/>
    <property type="evidence" value="ECO:0007669"/>
    <property type="project" value="InterPro"/>
</dbReference>
<dbReference type="EMBL" id="KL198063">
    <property type="protein sequence ID" value="KDQ10901.1"/>
    <property type="molecule type" value="Genomic_DNA"/>
</dbReference>
<dbReference type="OrthoDB" id="2521594at2759"/>
<dbReference type="InterPro" id="IPR000719">
    <property type="entry name" value="Prot_kinase_dom"/>
</dbReference>
<dbReference type="PANTHER" id="PTHR37171:SF1">
    <property type="entry name" value="SERINE_THREONINE-PROTEIN KINASE YRZF-RELATED"/>
    <property type="match status" value="1"/>
</dbReference>
<organism evidence="3 4">
    <name type="scientific">Botryobasidium botryosum (strain FD-172 SS1)</name>
    <dbReference type="NCBI Taxonomy" id="930990"/>
    <lineage>
        <taxon>Eukaryota</taxon>
        <taxon>Fungi</taxon>
        <taxon>Dikarya</taxon>
        <taxon>Basidiomycota</taxon>
        <taxon>Agaricomycotina</taxon>
        <taxon>Agaricomycetes</taxon>
        <taxon>Cantharellales</taxon>
        <taxon>Botryobasidiaceae</taxon>
        <taxon>Botryobasidium</taxon>
    </lineage>
</organism>
<dbReference type="AlphaFoldDB" id="A0A067MH81"/>
<accession>A0A067MH81</accession>
<evidence type="ECO:0000259" key="2">
    <source>
        <dbReference type="PROSITE" id="PS50011"/>
    </source>
</evidence>
<keyword evidence="4" id="KW-1185">Reference proteome</keyword>
<dbReference type="Pfam" id="PF00069">
    <property type="entry name" value="Pkinase"/>
    <property type="match status" value="1"/>
</dbReference>